<keyword evidence="5" id="KW-1185">Reference proteome</keyword>
<protein>
    <recommendedName>
        <fullName evidence="3">DNA-directed RNA polymerase RBP11-like dimerisation domain-containing protein</fullName>
    </recommendedName>
</protein>
<reference evidence="4 5" key="1">
    <citation type="submission" date="2017-07" db="EMBL/GenBank/DDBJ databases">
        <authorList>
            <person name="Talla V."/>
            <person name="Backstrom N."/>
        </authorList>
    </citation>
    <scope>NUCLEOTIDE SEQUENCE [LARGE SCALE GENOMIC DNA]</scope>
</reference>
<evidence type="ECO:0000313" key="4">
    <source>
        <dbReference type="EMBL" id="VVC99718.1"/>
    </source>
</evidence>
<dbReference type="GO" id="GO:0000428">
    <property type="term" value="C:DNA-directed RNA polymerase complex"/>
    <property type="evidence" value="ECO:0007669"/>
    <property type="project" value="UniProtKB-KW"/>
</dbReference>
<dbReference type="Pfam" id="PF13656">
    <property type="entry name" value="RNA_pol_L_2"/>
    <property type="match status" value="1"/>
</dbReference>
<organism evidence="4 5">
    <name type="scientific">Leptidea sinapis</name>
    <dbReference type="NCBI Taxonomy" id="189913"/>
    <lineage>
        <taxon>Eukaryota</taxon>
        <taxon>Metazoa</taxon>
        <taxon>Ecdysozoa</taxon>
        <taxon>Arthropoda</taxon>
        <taxon>Hexapoda</taxon>
        <taxon>Insecta</taxon>
        <taxon>Pterygota</taxon>
        <taxon>Neoptera</taxon>
        <taxon>Endopterygota</taxon>
        <taxon>Lepidoptera</taxon>
        <taxon>Glossata</taxon>
        <taxon>Ditrysia</taxon>
        <taxon>Papilionoidea</taxon>
        <taxon>Pieridae</taxon>
        <taxon>Dismorphiinae</taxon>
        <taxon>Leptidea</taxon>
    </lineage>
</organism>
<dbReference type="GO" id="GO:0006351">
    <property type="term" value="P:DNA-templated transcription"/>
    <property type="evidence" value="ECO:0007669"/>
    <property type="project" value="InterPro"/>
</dbReference>
<dbReference type="SUPFAM" id="SSF55257">
    <property type="entry name" value="RBP11-like subunits of RNA polymerase"/>
    <property type="match status" value="1"/>
</dbReference>
<accession>A0A5E4QRI5</accession>
<name>A0A5E4QRI5_9NEOP</name>
<proteinExistence type="predicted"/>
<dbReference type="GO" id="GO:0046983">
    <property type="term" value="F:protein dimerization activity"/>
    <property type="evidence" value="ECO:0007669"/>
    <property type="project" value="InterPro"/>
</dbReference>
<evidence type="ECO:0000259" key="3">
    <source>
        <dbReference type="Pfam" id="PF13656"/>
    </source>
</evidence>
<dbReference type="AlphaFoldDB" id="A0A5E4QRI5"/>
<gene>
    <name evidence="4" type="ORF">LSINAPIS_LOCUS10533</name>
</gene>
<keyword evidence="2" id="KW-0804">Transcription</keyword>
<dbReference type="Gene3D" id="3.30.1360.10">
    <property type="entry name" value="RNA polymerase, RBP11-like subunit"/>
    <property type="match status" value="1"/>
</dbReference>
<dbReference type="EMBL" id="FZQP02004289">
    <property type="protein sequence ID" value="VVC99718.1"/>
    <property type="molecule type" value="Genomic_DNA"/>
</dbReference>
<dbReference type="Proteomes" id="UP000324832">
    <property type="component" value="Unassembled WGS sequence"/>
</dbReference>
<evidence type="ECO:0000256" key="1">
    <source>
        <dbReference type="ARBA" id="ARBA00022478"/>
    </source>
</evidence>
<sequence>MLINEMKLFESKSTIDFTTLNCDLMGQIFNEDVQFCGYTVPCPVESKIHFKIQSAETPALDILYRGLCDLKRASEQDLDQIETKLKEYNNHSCFCKMRAKEKVNYFKFLDGQREQIDALKFVDLAFAYQPTQFGHWYPFLLIFLAATTASAASTSTPAQASTTSITTARTKATTETATSTGWSCVRHSEIVL</sequence>
<feature type="domain" description="DNA-directed RNA polymerase RBP11-like dimerisation" evidence="3">
    <location>
        <begin position="30"/>
        <end position="75"/>
    </location>
</feature>
<evidence type="ECO:0000256" key="2">
    <source>
        <dbReference type="ARBA" id="ARBA00023163"/>
    </source>
</evidence>
<dbReference type="InterPro" id="IPR009025">
    <property type="entry name" value="RBP11-like_dimer"/>
</dbReference>
<dbReference type="InterPro" id="IPR036603">
    <property type="entry name" value="RBP11-like"/>
</dbReference>
<evidence type="ECO:0000313" key="5">
    <source>
        <dbReference type="Proteomes" id="UP000324832"/>
    </source>
</evidence>
<keyword evidence="1" id="KW-0240">DNA-directed RNA polymerase</keyword>